<evidence type="ECO:0000256" key="1">
    <source>
        <dbReference type="SAM" id="MobiDB-lite"/>
    </source>
</evidence>
<evidence type="ECO:0000256" key="2">
    <source>
        <dbReference type="SAM" id="SignalP"/>
    </source>
</evidence>
<evidence type="ECO:0000313" key="4">
    <source>
        <dbReference type="Proteomes" id="UP000187203"/>
    </source>
</evidence>
<dbReference type="AlphaFoldDB" id="A0A1R3L2K0"/>
<feature type="chain" id="PRO_5013136818" evidence="2">
    <location>
        <begin position="20"/>
        <end position="121"/>
    </location>
</feature>
<dbReference type="PROSITE" id="PS51257">
    <property type="entry name" value="PROKAR_LIPOPROTEIN"/>
    <property type="match status" value="1"/>
</dbReference>
<keyword evidence="4" id="KW-1185">Reference proteome</keyword>
<feature type="signal peptide" evidence="2">
    <location>
        <begin position="1"/>
        <end position="19"/>
    </location>
</feature>
<keyword evidence="2" id="KW-0732">Signal</keyword>
<dbReference type="EMBL" id="AWUE01003928">
    <property type="protein sequence ID" value="OMP13561.1"/>
    <property type="molecule type" value="Genomic_DNA"/>
</dbReference>
<name>A0A1R3L2K0_9ROSI</name>
<evidence type="ECO:0000313" key="3">
    <source>
        <dbReference type="EMBL" id="OMP13561.1"/>
    </source>
</evidence>
<sequence length="121" mass="13280">MKNIVTGALALIMLAGCSVNQPGGFERVDEDNTSNTVQYRYDPHSLNRDAMNVDLANYCSERGFDKVDSLPAQDSHLPGLKKAWYQLLCALCPIIRDDARGGHGASRGHDPSQRRGHGRAQ</sequence>
<proteinExistence type="predicted"/>
<reference evidence="4" key="1">
    <citation type="submission" date="2013-09" db="EMBL/GenBank/DDBJ databases">
        <title>Corchorus olitorius genome sequencing.</title>
        <authorList>
            <person name="Alam M."/>
            <person name="Haque M.S."/>
            <person name="Islam M.S."/>
            <person name="Emdad E.M."/>
            <person name="Islam M.M."/>
            <person name="Ahmed B."/>
            <person name="Halim A."/>
            <person name="Hossen Q.M.M."/>
            <person name="Hossain M.Z."/>
            <person name="Ahmed R."/>
            <person name="Khan M.M."/>
            <person name="Islam R."/>
            <person name="Rashid M.M."/>
            <person name="Khan S.A."/>
            <person name="Rahman M.S."/>
            <person name="Alam M."/>
            <person name="Yahiya A.S."/>
            <person name="Khan M.S."/>
            <person name="Azam M.S."/>
            <person name="Haque T."/>
            <person name="Lashkar M.Z.H."/>
            <person name="Akhand A.I."/>
            <person name="Morshed G."/>
            <person name="Roy S."/>
            <person name="Uddin K.S."/>
            <person name="Rabeya T."/>
            <person name="Hossain A.S."/>
            <person name="Chowdhury A."/>
            <person name="Snigdha A.R."/>
            <person name="Mortoza M.S."/>
            <person name="Matin S.A."/>
            <person name="Hoque S.M.E."/>
            <person name="Islam M.K."/>
            <person name="Roy D.K."/>
            <person name="Haider R."/>
            <person name="Moosa M.M."/>
            <person name="Elias S.M."/>
            <person name="Hasan A.M."/>
            <person name="Jahan S."/>
            <person name="Shafiuddin M."/>
            <person name="Mahmood N."/>
            <person name="Shommy N.S."/>
        </authorList>
    </citation>
    <scope>NUCLEOTIDE SEQUENCE [LARGE SCALE GENOMIC DNA]</scope>
    <source>
        <strain evidence="4">cv. O-4</strain>
    </source>
</reference>
<accession>A0A1R3L2K0</accession>
<gene>
    <name evidence="3" type="ORF">COLO4_01423</name>
</gene>
<organism evidence="3 4">
    <name type="scientific">Corchorus olitorius</name>
    <dbReference type="NCBI Taxonomy" id="93759"/>
    <lineage>
        <taxon>Eukaryota</taxon>
        <taxon>Viridiplantae</taxon>
        <taxon>Streptophyta</taxon>
        <taxon>Embryophyta</taxon>
        <taxon>Tracheophyta</taxon>
        <taxon>Spermatophyta</taxon>
        <taxon>Magnoliopsida</taxon>
        <taxon>eudicotyledons</taxon>
        <taxon>Gunneridae</taxon>
        <taxon>Pentapetalae</taxon>
        <taxon>rosids</taxon>
        <taxon>malvids</taxon>
        <taxon>Malvales</taxon>
        <taxon>Malvaceae</taxon>
        <taxon>Grewioideae</taxon>
        <taxon>Apeibeae</taxon>
        <taxon>Corchorus</taxon>
    </lineage>
</organism>
<feature type="compositionally biased region" description="Basic and acidic residues" evidence="1">
    <location>
        <begin position="100"/>
        <end position="113"/>
    </location>
</feature>
<protein>
    <submittedName>
        <fullName evidence="3">Uncharacterized protein</fullName>
    </submittedName>
</protein>
<comment type="caution">
    <text evidence="3">The sequence shown here is derived from an EMBL/GenBank/DDBJ whole genome shotgun (WGS) entry which is preliminary data.</text>
</comment>
<feature type="region of interest" description="Disordered" evidence="1">
    <location>
        <begin position="100"/>
        <end position="121"/>
    </location>
</feature>
<dbReference type="Proteomes" id="UP000187203">
    <property type="component" value="Unassembled WGS sequence"/>
</dbReference>